<evidence type="ECO:0000256" key="2">
    <source>
        <dbReference type="ARBA" id="ARBA00022525"/>
    </source>
</evidence>
<feature type="region of interest" description="Disordered" evidence="6">
    <location>
        <begin position="241"/>
        <end position="323"/>
    </location>
</feature>
<feature type="domain" description="Selenoprotein P N-terminal" evidence="7">
    <location>
        <begin position="71"/>
        <end position="285"/>
    </location>
</feature>
<evidence type="ECO:0000256" key="5">
    <source>
        <dbReference type="ARBA" id="ARBA00023180"/>
    </source>
</evidence>
<name>A0AAV7SZZ9_PLEWA</name>
<proteinExistence type="predicted"/>
<keyword evidence="3" id="KW-0732">Signal</keyword>
<evidence type="ECO:0000313" key="8">
    <source>
        <dbReference type="EMBL" id="KAJ1169496.1"/>
    </source>
</evidence>
<evidence type="ECO:0000256" key="3">
    <source>
        <dbReference type="ARBA" id="ARBA00022729"/>
    </source>
</evidence>
<sequence>MRLVSPVRPSLHRRTKGTPGSRQRRARGFSRMEVMGLLALTITILLRVVAAEDSGSQICLPAPLWKTDGEAASLGSLRDKLFNQQLENISYFIVNEKDPLSRHLYPELKRRAPDGVPVYQQKPEEPDIWEILGGEKDDFLIYDRCGRLTFHIRLPYSYLHFPYVEAAIRSTYLKDHCGNCTFYEHNATLELTRNGTSYPENATEWMKVDQQSTTVPPTEEYQSPHGQNAVRHDHQLRITSDEKHQNHQPLSIEQKQEPINQHDEDQLNSPHPIDNNEEQKSHHHHHLQLNKEQELEPPSNNRRDQPHKAHTHQHHGDEHRNHN</sequence>
<dbReference type="Proteomes" id="UP001066276">
    <property type="component" value="Chromosome 4_1"/>
</dbReference>
<comment type="caution">
    <text evidence="8">The sequence shown here is derived from an EMBL/GenBank/DDBJ whole genome shotgun (WGS) entry which is preliminary data.</text>
</comment>
<feature type="region of interest" description="Disordered" evidence="6">
    <location>
        <begin position="1"/>
        <end position="26"/>
    </location>
</feature>
<keyword evidence="9" id="KW-1185">Reference proteome</keyword>
<dbReference type="EMBL" id="JANPWB010000007">
    <property type="protein sequence ID" value="KAJ1169496.1"/>
    <property type="molecule type" value="Genomic_DNA"/>
</dbReference>
<feature type="compositionally biased region" description="Polar residues" evidence="6">
    <location>
        <begin position="209"/>
        <end position="226"/>
    </location>
</feature>
<dbReference type="PANTHER" id="PTHR10105:SF4">
    <property type="entry name" value="SELENOPROTEIN P2"/>
    <property type="match status" value="1"/>
</dbReference>
<dbReference type="AlphaFoldDB" id="A0AAV7SZZ9"/>
<keyword evidence="5" id="KW-0325">Glycoprotein</keyword>
<evidence type="ECO:0000256" key="1">
    <source>
        <dbReference type="ARBA" id="ARBA00004613"/>
    </source>
</evidence>
<accession>A0AAV7SZZ9</accession>
<evidence type="ECO:0000256" key="4">
    <source>
        <dbReference type="ARBA" id="ARBA00022933"/>
    </source>
</evidence>
<feature type="compositionally biased region" description="Basic and acidic residues" evidence="6">
    <location>
        <begin position="254"/>
        <end position="265"/>
    </location>
</feature>
<dbReference type="InterPro" id="IPR007671">
    <property type="entry name" value="Selenoprotein-P_N"/>
</dbReference>
<evidence type="ECO:0000256" key="6">
    <source>
        <dbReference type="SAM" id="MobiDB-lite"/>
    </source>
</evidence>
<gene>
    <name evidence="8" type="ORF">NDU88_001389</name>
</gene>
<feature type="compositionally biased region" description="Basic residues" evidence="6">
    <location>
        <begin position="10"/>
        <end position="26"/>
    </location>
</feature>
<feature type="compositionally biased region" description="Basic and acidic residues" evidence="6">
    <location>
        <begin position="314"/>
        <end position="323"/>
    </location>
</feature>
<organism evidence="8 9">
    <name type="scientific">Pleurodeles waltl</name>
    <name type="common">Iberian ribbed newt</name>
    <dbReference type="NCBI Taxonomy" id="8319"/>
    <lineage>
        <taxon>Eukaryota</taxon>
        <taxon>Metazoa</taxon>
        <taxon>Chordata</taxon>
        <taxon>Craniata</taxon>
        <taxon>Vertebrata</taxon>
        <taxon>Euteleostomi</taxon>
        <taxon>Amphibia</taxon>
        <taxon>Batrachia</taxon>
        <taxon>Caudata</taxon>
        <taxon>Salamandroidea</taxon>
        <taxon>Salamandridae</taxon>
        <taxon>Pleurodelinae</taxon>
        <taxon>Pleurodeles</taxon>
    </lineage>
</organism>
<reference evidence="8" key="1">
    <citation type="journal article" date="2022" name="bioRxiv">
        <title>Sequencing and chromosome-scale assembly of the giantPleurodeles waltlgenome.</title>
        <authorList>
            <person name="Brown T."/>
            <person name="Elewa A."/>
            <person name="Iarovenko S."/>
            <person name="Subramanian E."/>
            <person name="Araus A.J."/>
            <person name="Petzold A."/>
            <person name="Susuki M."/>
            <person name="Suzuki K.-i.T."/>
            <person name="Hayashi T."/>
            <person name="Toyoda A."/>
            <person name="Oliveira C."/>
            <person name="Osipova E."/>
            <person name="Leigh N.D."/>
            <person name="Simon A."/>
            <person name="Yun M.H."/>
        </authorList>
    </citation>
    <scope>NUCLEOTIDE SEQUENCE</scope>
    <source>
        <strain evidence="8">20211129_DDA</strain>
        <tissue evidence="8">Liver</tissue>
    </source>
</reference>
<evidence type="ECO:0000313" key="9">
    <source>
        <dbReference type="Proteomes" id="UP001066276"/>
    </source>
</evidence>
<dbReference type="GO" id="GO:0008430">
    <property type="term" value="F:selenium binding"/>
    <property type="evidence" value="ECO:0007669"/>
    <property type="project" value="InterPro"/>
</dbReference>
<dbReference type="Pfam" id="PF04592">
    <property type="entry name" value="SelP_N"/>
    <property type="match status" value="1"/>
</dbReference>
<feature type="region of interest" description="Disordered" evidence="6">
    <location>
        <begin position="208"/>
        <end position="229"/>
    </location>
</feature>
<keyword evidence="2" id="KW-0964">Secreted</keyword>
<dbReference type="InterPro" id="IPR037941">
    <property type="entry name" value="SeP"/>
</dbReference>
<dbReference type="GO" id="GO:0001887">
    <property type="term" value="P:selenium compound metabolic process"/>
    <property type="evidence" value="ECO:0007669"/>
    <property type="project" value="TreeGrafter"/>
</dbReference>
<comment type="subcellular location">
    <subcellularLocation>
        <location evidence="1">Secreted</location>
    </subcellularLocation>
</comment>
<keyword evidence="4" id="KW-0712">Selenocysteine</keyword>
<dbReference type="GO" id="GO:0005576">
    <property type="term" value="C:extracellular region"/>
    <property type="evidence" value="ECO:0007669"/>
    <property type="project" value="UniProtKB-SubCell"/>
</dbReference>
<dbReference type="PANTHER" id="PTHR10105">
    <property type="entry name" value="SELENOPROTEIN P"/>
    <property type="match status" value="1"/>
</dbReference>
<evidence type="ECO:0000259" key="7">
    <source>
        <dbReference type="Pfam" id="PF04592"/>
    </source>
</evidence>
<protein>
    <recommendedName>
        <fullName evidence="7">Selenoprotein P N-terminal domain-containing protein</fullName>
    </recommendedName>
</protein>